<dbReference type="PANTHER" id="PTHR42765">
    <property type="entry name" value="SOLEUCYL-TRNA SYNTHETASE"/>
    <property type="match status" value="1"/>
</dbReference>
<keyword evidence="2" id="KW-0547">Nucleotide-binding</keyword>
<dbReference type="PANTHER" id="PTHR42765:SF1">
    <property type="entry name" value="ISOLEUCINE--TRNA LIGASE, MITOCHONDRIAL"/>
    <property type="match status" value="1"/>
</dbReference>
<dbReference type="SUPFAM" id="SSF52374">
    <property type="entry name" value="Nucleotidylyl transferase"/>
    <property type="match status" value="1"/>
</dbReference>
<dbReference type="EMBL" id="CP144535">
    <property type="protein sequence ID" value="WWC62815.1"/>
    <property type="molecule type" value="Genomic_DNA"/>
</dbReference>
<evidence type="ECO:0000256" key="4">
    <source>
        <dbReference type="ARBA" id="ARBA00022917"/>
    </source>
</evidence>
<name>A0AAJ8KSL2_9TREE</name>
<keyword evidence="5" id="KW-0030">Aminoacyl-tRNA synthetase</keyword>
<gene>
    <name evidence="7" type="ORF">I303_105413</name>
</gene>
<reference evidence="7" key="2">
    <citation type="submission" date="2024-02" db="EMBL/GenBank/DDBJ databases">
        <title>Comparative genomics of Cryptococcus and Kwoniella reveals pathogenesis evolution and contrasting modes of karyotype evolution via chromosome fusion or intercentromeric recombination.</title>
        <authorList>
            <person name="Coelho M.A."/>
            <person name="David-Palma M."/>
            <person name="Shea T."/>
            <person name="Bowers K."/>
            <person name="McGinley-Smith S."/>
            <person name="Mohammad A.W."/>
            <person name="Gnirke A."/>
            <person name="Yurkov A.M."/>
            <person name="Nowrousian M."/>
            <person name="Sun S."/>
            <person name="Cuomo C.A."/>
            <person name="Heitman J."/>
        </authorList>
    </citation>
    <scope>NUCLEOTIDE SEQUENCE</scope>
    <source>
        <strain evidence="7">CBS 10117</strain>
    </source>
</reference>
<keyword evidence="8" id="KW-1185">Reference proteome</keyword>
<dbReference type="AlphaFoldDB" id="A0AAJ8KSL2"/>
<dbReference type="Pfam" id="PF00133">
    <property type="entry name" value="tRNA-synt_1"/>
    <property type="match status" value="1"/>
</dbReference>
<dbReference type="InterPro" id="IPR050081">
    <property type="entry name" value="Ile-tRNA_ligase"/>
</dbReference>
<dbReference type="Proteomes" id="UP000078595">
    <property type="component" value="Chromosome 6"/>
</dbReference>
<dbReference type="RefSeq" id="XP_065825229.1">
    <property type="nucleotide sequence ID" value="XM_065969157.1"/>
</dbReference>
<sequence length="208" mass="23079">MGHALNKVLKDIINRYNLIRGKRVHYVPGWDCHGLPIEHKALAAIGSRPYVMAARHVTAQAGTGLVHSAPAHGHEDYEAAMTAGILPDELRCPVNDEGRFTSDLAKWTEDGIATALIGKEVLGDGSDAVVEILRNQGVLLAEQKIEHRYPYDWKSKKPIIVRATLQWFADVEGIKNTAVEALSKVHFHPPIFFGMISMMTVPRLYPIK</sequence>
<keyword evidence="4" id="KW-0648">Protein biosynthesis</keyword>
<keyword evidence="1 7" id="KW-0436">Ligase</keyword>
<proteinExistence type="predicted"/>
<keyword evidence="3" id="KW-0067">ATP-binding</keyword>
<dbReference type="Gene3D" id="3.40.50.620">
    <property type="entry name" value="HUPs"/>
    <property type="match status" value="1"/>
</dbReference>
<reference evidence="7" key="1">
    <citation type="submission" date="2013-07" db="EMBL/GenBank/DDBJ databases">
        <authorList>
            <consortium name="The Broad Institute Genome Sequencing Platform"/>
            <person name="Cuomo C."/>
            <person name="Litvintseva A."/>
            <person name="Chen Y."/>
            <person name="Heitman J."/>
            <person name="Sun S."/>
            <person name="Springer D."/>
            <person name="Dromer F."/>
            <person name="Young S.K."/>
            <person name="Zeng Q."/>
            <person name="Gargeya S."/>
            <person name="Fitzgerald M."/>
            <person name="Abouelleil A."/>
            <person name="Alvarado L."/>
            <person name="Berlin A.M."/>
            <person name="Chapman S.B."/>
            <person name="Dewar J."/>
            <person name="Goldberg J."/>
            <person name="Griggs A."/>
            <person name="Gujja S."/>
            <person name="Hansen M."/>
            <person name="Howarth C."/>
            <person name="Imamovic A."/>
            <person name="Larimer J."/>
            <person name="McCowan C."/>
            <person name="Murphy C."/>
            <person name="Pearson M."/>
            <person name="Priest M."/>
            <person name="Roberts A."/>
            <person name="Saif S."/>
            <person name="Shea T."/>
            <person name="Sykes S."/>
            <person name="Wortman J."/>
            <person name="Nusbaum C."/>
            <person name="Birren B."/>
        </authorList>
    </citation>
    <scope>NUCLEOTIDE SEQUENCE</scope>
    <source>
        <strain evidence="7">CBS 10117</strain>
    </source>
</reference>
<dbReference type="GO" id="GO:0005739">
    <property type="term" value="C:mitochondrion"/>
    <property type="evidence" value="ECO:0007669"/>
    <property type="project" value="TreeGrafter"/>
</dbReference>
<dbReference type="GO" id="GO:0006428">
    <property type="term" value="P:isoleucyl-tRNA aminoacylation"/>
    <property type="evidence" value="ECO:0007669"/>
    <property type="project" value="TreeGrafter"/>
</dbReference>
<dbReference type="InterPro" id="IPR002300">
    <property type="entry name" value="aa-tRNA-synth_Ia"/>
</dbReference>
<dbReference type="GO" id="GO:0032543">
    <property type="term" value="P:mitochondrial translation"/>
    <property type="evidence" value="ECO:0007669"/>
    <property type="project" value="TreeGrafter"/>
</dbReference>
<dbReference type="InterPro" id="IPR014729">
    <property type="entry name" value="Rossmann-like_a/b/a_fold"/>
</dbReference>
<dbReference type="GO" id="GO:0004822">
    <property type="term" value="F:isoleucine-tRNA ligase activity"/>
    <property type="evidence" value="ECO:0007669"/>
    <property type="project" value="TreeGrafter"/>
</dbReference>
<evidence type="ECO:0000256" key="5">
    <source>
        <dbReference type="ARBA" id="ARBA00023146"/>
    </source>
</evidence>
<evidence type="ECO:0000313" key="7">
    <source>
        <dbReference type="EMBL" id="WWC62815.1"/>
    </source>
</evidence>
<dbReference type="GeneID" id="28968840"/>
<dbReference type="GO" id="GO:0005524">
    <property type="term" value="F:ATP binding"/>
    <property type="evidence" value="ECO:0007669"/>
    <property type="project" value="UniProtKB-KW"/>
</dbReference>
<dbReference type="KEGG" id="kdj:28968840"/>
<organism evidence="7 8">
    <name type="scientific">Kwoniella dejecticola CBS 10117</name>
    <dbReference type="NCBI Taxonomy" id="1296121"/>
    <lineage>
        <taxon>Eukaryota</taxon>
        <taxon>Fungi</taxon>
        <taxon>Dikarya</taxon>
        <taxon>Basidiomycota</taxon>
        <taxon>Agaricomycotina</taxon>
        <taxon>Tremellomycetes</taxon>
        <taxon>Tremellales</taxon>
        <taxon>Cryptococcaceae</taxon>
        <taxon>Kwoniella</taxon>
    </lineage>
</organism>
<evidence type="ECO:0000259" key="6">
    <source>
        <dbReference type="Pfam" id="PF00133"/>
    </source>
</evidence>
<feature type="domain" description="Aminoacyl-tRNA synthetase class Ia" evidence="6">
    <location>
        <begin position="1"/>
        <end position="191"/>
    </location>
</feature>
<evidence type="ECO:0000256" key="2">
    <source>
        <dbReference type="ARBA" id="ARBA00022741"/>
    </source>
</evidence>
<protein>
    <submittedName>
        <fullName evidence="7">Isoleucine-tRNA ligase</fullName>
    </submittedName>
</protein>
<evidence type="ECO:0000256" key="1">
    <source>
        <dbReference type="ARBA" id="ARBA00022598"/>
    </source>
</evidence>
<evidence type="ECO:0000313" key="8">
    <source>
        <dbReference type="Proteomes" id="UP000078595"/>
    </source>
</evidence>
<evidence type="ECO:0000256" key="3">
    <source>
        <dbReference type="ARBA" id="ARBA00022840"/>
    </source>
</evidence>
<accession>A0AAJ8KSL2</accession>